<dbReference type="Proteomes" id="UP000226442">
    <property type="component" value="Unassembled WGS sequence"/>
</dbReference>
<dbReference type="EMBL" id="NXIB02000059">
    <property type="protein sequence ID" value="PHX55261.1"/>
    <property type="molecule type" value="Genomic_DNA"/>
</dbReference>
<keyword evidence="2" id="KW-1185">Reference proteome</keyword>
<accession>A0A2G4F0H3</accession>
<name>A0A2G4F0H3_9CYAN</name>
<organism evidence="1 2">
    <name type="scientific">Tychonema bourrellyi FEM_GT703</name>
    <dbReference type="NCBI Taxonomy" id="2040638"/>
    <lineage>
        <taxon>Bacteria</taxon>
        <taxon>Bacillati</taxon>
        <taxon>Cyanobacteriota</taxon>
        <taxon>Cyanophyceae</taxon>
        <taxon>Oscillatoriophycideae</taxon>
        <taxon>Oscillatoriales</taxon>
        <taxon>Microcoleaceae</taxon>
        <taxon>Tychonema</taxon>
    </lineage>
</organism>
<protein>
    <submittedName>
        <fullName evidence="1">DUF104 domain-containing protein</fullName>
    </submittedName>
</protein>
<dbReference type="Gene3D" id="4.10.1150.10">
    <property type="entry name" value="AF2212/PG0164-like"/>
    <property type="match status" value="1"/>
</dbReference>
<dbReference type="RefSeq" id="WP_096831413.1">
    <property type="nucleotide sequence ID" value="NZ_NXIB02000059.1"/>
</dbReference>
<dbReference type="SUPFAM" id="SSF141694">
    <property type="entry name" value="AF2212/PG0164-like"/>
    <property type="match status" value="1"/>
</dbReference>
<comment type="caution">
    <text evidence="1">The sequence shown here is derived from an EMBL/GenBank/DDBJ whole genome shotgun (WGS) entry which is preliminary data.</text>
</comment>
<dbReference type="InterPro" id="IPR024069">
    <property type="entry name" value="AF2212-like_dom_sf"/>
</dbReference>
<dbReference type="OrthoDB" id="426638at2"/>
<dbReference type="InterPro" id="IPR008203">
    <property type="entry name" value="AF2212-like"/>
</dbReference>
<reference evidence="1" key="1">
    <citation type="submission" date="2017-10" db="EMBL/GenBank/DDBJ databases">
        <title>Draft genome sequence of the planktic cyanobacteria Tychonema bourrellyi isolated from alpine lentic freshwater.</title>
        <authorList>
            <person name="Tett A."/>
            <person name="Armanini F."/>
            <person name="Asnicar F."/>
            <person name="Boscaini A."/>
            <person name="Pasolli E."/>
            <person name="Zolfo M."/>
            <person name="Donati C."/>
            <person name="Salmaso N."/>
            <person name="Segata N."/>
        </authorList>
    </citation>
    <scope>NUCLEOTIDE SEQUENCE</scope>
    <source>
        <strain evidence="1">FEM_GT703</strain>
    </source>
</reference>
<evidence type="ECO:0000313" key="1">
    <source>
        <dbReference type="EMBL" id="PHX55261.1"/>
    </source>
</evidence>
<sequence length="105" mass="11928">MPETIAAVYENGVFRPLSAVSFKDGETVQINIVADVSLEELKGDREKAIKLMDLRGLVRLPKKQGKLDPVELARREQKWRELFEELKGRPGTPVSEIVIEDRGPW</sequence>
<dbReference type="Pfam" id="PF01954">
    <property type="entry name" value="AF2212-like"/>
    <property type="match status" value="1"/>
</dbReference>
<gene>
    <name evidence="1" type="ORF">CP500_011815</name>
</gene>
<dbReference type="AlphaFoldDB" id="A0A2G4F0H3"/>
<evidence type="ECO:0000313" key="2">
    <source>
        <dbReference type="Proteomes" id="UP000226442"/>
    </source>
</evidence>
<proteinExistence type="predicted"/>